<evidence type="ECO:0000313" key="1">
    <source>
        <dbReference type="EMBL" id="KAG0467829.1"/>
    </source>
</evidence>
<dbReference type="EMBL" id="JADCNM010000009">
    <property type="protein sequence ID" value="KAG0467829.1"/>
    <property type="molecule type" value="Genomic_DNA"/>
</dbReference>
<gene>
    <name evidence="1" type="ORF">HPP92_017157</name>
</gene>
<organism evidence="1 2">
    <name type="scientific">Vanilla planifolia</name>
    <name type="common">Vanilla</name>
    <dbReference type="NCBI Taxonomy" id="51239"/>
    <lineage>
        <taxon>Eukaryota</taxon>
        <taxon>Viridiplantae</taxon>
        <taxon>Streptophyta</taxon>
        <taxon>Embryophyta</taxon>
        <taxon>Tracheophyta</taxon>
        <taxon>Spermatophyta</taxon>
        <taxon>Magnoliopsida</taxon>
        <taxon>Liliopsida</taxon>
        <taxon>Asparagales</taxon>
        <taxon>Orchidaceae</taxon>
        <taxon>Vanilloideae</taxon>
        <taxon>Vanilleae</taxon>
        <taxon>Vanilla</taxon>
    </lineage>
</organism>
<dbReference type="AlphaFoldDB" id="A0A835ULP3"/>
<dbReference type="Proteomes" id="UP000639772">
    <property type="component" value="Chromosome 9"/>
</dbReference>
<protein>
    <submittedName>
        <fullName evidence="1">Uncharacterized protein</fullName>
    </submittedName>
</protein>
<comment type="caution">
    <text evidence="1">The sequence shown here is derived from an EMBL/GenBank/DDBJ whole genome shotgun (WGS) entry which is preliminary data.</text>
</comment>
<accession>A0A835ULP3</accession>
<reference evidence="1 2" key="1">
    <citation type="journal article" date="2020" name="Nat. Food">
        <title>A phased Vanilla planifolia genome enables genetic improvement of flavour and production.</title>
        <authorList>
            <person name="Hasing T."/>
            <person name="Tang H."/>
            <person name="Brym M."/>
            <person name="Khazi F."/>
            <person name="Huang T."/>
            <person name="Chambers A.H."/>
        </authorList>
    </citation>
    <scope>NUCLEOTIDE SEQUENCE [LARGE SCALE GENOMIC DNA]</scope>
    <source>
        <tissue evidence="1">Leaf</tissue>
    </source>
</reference>
<sequence length="99" mass="10976">MATMAFHRLFLNGGGRDLCVSRSTSGPEPRLSSTATSCRRSGDTYWALDRDSRQTQGEKISPPYCTKSNAYRFECEICLKLSNLLPPLAPKVLLSTQMS</sequence>
<name>A0A835ULP3_VANPL</name>
<proteinExistence type="predicted"/>
<evidence type="ECO:0000313" key="2">
    <source>
        <dbReference type="Proteomes" id="UP000639772"/>
    </source>
</evidence>